<dbReference type="Gene3D" id="3.40.50.720">
    <property type="entry name" value="NAD(P)-binding Rossmann-like Domain"/>
    <property type="match status" value="1"/>
</dbReference>
<sequence>MLESCGKYKPGLPPLLWSHGNQSTFAGEIVAKSEISLHTSTDIMSPTVILITGANSGVGYATSLVIANASTDYHVIMAGRNEAKLKAAKTQIEALGTIKGTLSTLILEVTSEESIKSAAAWVEDKFGKLDVLINNAAVGSRDLRVCMEANVWGPWFIAKTFRPLLFKSESPYSIYVSSVVGLLGPAADPKSPFYNGPPEAAGYRSSKSALNMVMVEEFKDFKDTKLKSIAVCPGFVVSNLRGESEEARTGGGKAGDPMVSGQTILGIVQGKRDADLGCLVHKDGVYSW</sequence>
<dbReference type="GeneID" id="27320742"/>
<dbReference type="GO" id="GO:0005737">
    <property type="term" value="C:cytoplasm"/>
    <property type="evidence" value="ECO:0007669"/>
    <property type="project" value="TreeGrafter"/>
</dbReference>
<evidence type="ECO:0000313" key="3">
    <source>
        <dbReference type="Proteomes" id="UP000054302"/>
    </source>
</evidence>
<comment type="similarity">
    <text evidence="1">Belongs to the short-chain dehydrogenases/reductases (SDR) family.</text>
</comment>
<dbReference type="InterPro" id="IPR002347">
    <property type="entry name" value="SDR_fam"/>
</dbReference>
<dbReference type="PANTHER" id="PTHR43544:SF32">
    <property type="entry name" value="CHAIN DEHYDROGENASE, PUTATIVE (AFU_ORTHOLOGUE AFUA_5G01530)-RELATED"/>
    <property type="match status" value="1"/>
</dbReference>
<evidence type="ECO:0000256" key="1">
    <source>
        <dbReference type="ARBA" id="ARBA00006484"/>
    </source>
</evidence>
<dbReference type="SUPFAM" id="SSF51735">
    <property type="entry name" value="NAD(P)-binding Rossmann-fold domains"/>
    <property type="match status" value="1"/>
</dbReference>
<evidence type="ECO:0000313" key="2">
    <source>
        <dbReference type="EMBL" id="KIV95218.1"/>
    </source>
</evidence>
<name>A0A0D2A8A3_EXOME</name>
<dbReference type="AlphaFoldDB" id="A0A0D2A8A3"/>
<keyword evidence="3" id="KW-1185">Reference proteome</keyword>
<dbReference type="OMA" id="VHYYDGV"/>
<dbReference type="RefSeq" id="XP_016226792.1">
    <property type="nucleotide sequence ID" value="XM_016367274.1"/>
</dbReference>
<dbReference type="Proteomes" id="UP000054302">
    <property type="component" value="Unassembled WGS sequence"/>
</dbReference>
<accession>A0A0D2A8A3</accession>
<protein>
    <submittedName>
        <fullName evidence="2">Uncharacterized protein</fullName>
    </submittedName>
</protein>
<dbReference type="PANTHER" id="PTHR43544">
    <property type="entry name" value="SHORT-CHAIN DEHYDROGENASE/REDUCTASE"/>
    <property type="match status" value="1"/>
</dbReference>
<gene>
    <name evidence="2" type="ORF">PV10_02897</name>
</gene>
<proteinExistence type="inferred from homology"/>
<dbReference type="GO" id="GO:0019748">
    <property type="term" value="P:secondary metabolic process"/>
    <property type="evidence" value="ECO:0007669"/>
    <property type="project" value="TreeGrafter"/>
</dbReference>
<dbReference type="InterPro" id="IPR036291">
    <property type="entry name" value="NAD(P)-bd_dom_sf"/>
</dbReference>
<organism evidence="2 3">
    <name type="scientific">Exophiala mesophila</name>
    <name type="common">Black yeast-like fungus</name>
    <dbReference type="NCBI Taxonomy" id="212818"/>
    <lineage>
        <taxon>Eukaryota</taxon>
        <taxon>Fungi</taxon>
        <taxon>Dikarya</taxon>
        <taxon>Ascomycota</taxon>
        <taxon>Pezizomycotina</taxon>
        <taxon>Eurotiomycetes</taxon>
        <taxon>Chaetothyriomycetidae</taxon>
        <taxon>Chaetothyriales</taxon>
        <taxon>Herpotrichiellaceae</taxon>
        <taxon>Exophiala</taxon>
    </lineage>
</organism>
<dbReference type="GO" id="GO:0016491">
    <property type="term" value="F:oxidoreductase activity"/>
    <property type="evidence" value="ECO:0007669"/>
    <property type="project" value="TreeGrafter"/>
</dbReference>
<dbReference type="PRINTS" id="PR00081">
    <property type="entry name" value="GDHRDH"/>
</dbReference>
<dbReference type="HOGENOM" id="CLU_010194_9_0_1"/>
<dbReference type="InterPro" id="IPR051468">
    <property type="entry name" value="Fungal_SecMetab_SDRs"/>
</dbReference>
<dbReference type="Pfam" id="PF00106">
    <property type="entry name" value="adh_short"/>
    <property type="match status" value="1"/>
</dbReference>
<dbReference type="OrthoDB" id="1933717at2759"/>
<dbReference type="EMBL" id="KN847521">
    <property type="protein sequence ID" value="KIV95218.1"/>
    <property type="molecule type" value="Genomic_DNA"/>
</dbReference>
<dbReference type="VEuPathDB" id="FungiDB:PV10_02897"/>
<dbReference type="STRING" id="212818.A0A0D2A8A3"/>
<reference evidence="2 3" key="1">
    <citation type="submission" date="2015-01" db="EMBL/GenBank/DDBJ databases">
        <title>The Genome Sequence of Exophiala mesophila CBS40295.</title>
        <authorList>
            <consortium name="The Broad Institute Genomics Platform"/>
            <person name="Cuomo C."/>
            <person name="de Hoog S."/>
            <person name="Gorbushina A."/>
            <person name="Stielow B."/>
            <person name="Teixiera M."/>
            <person name="Abouelleil A."/>
            <person name="Chapman S.B."/>
            <person name="Priest M."/>
            <person name="Young S.K."/>
            <person name="Wortman J."/>
            <person name="Nusbaum C."/>
            <person name="Birren B."/>
        </authorList>
    </citation>
    <scope>NUCLEOTIDE SEQUENCE [LARGE SCALE GENOMIC DNA]</scope>
    <source>
        <strain evidence="2 3">CBS 40295</strain>
    </source>
</reference>